<dbReference type="EMBL" id="CAJNIZ010041591">
    <property type="protein sequence ID" value="CAE7615949.1"/>
    <property type="molecule type" value="Genomic_DNA"/>
</dbReference>
<feature type="signal peptide" evidence="1">
    <location>
        <begin position="1"/>
        <end position="17"/>
    </location>
</feature>
<dbReference type="AlphaFoldDB" id="A0A812VF37"/>
<evidence type="ECO:0000313" key="2">
    <source>
        <dbReference type="EMBL" id="CAE7615949.1"/>
    </source>
</evidence>
<proteinExistence type="predicted"/>
<feature type="non-terminal residue" evidence="2">
    <location>
        <position position="95"/>
    </location>
</feature>
<protein>
    <submittedName>
        <fullName evidence="2">ALDH3A2 protein</fullName>
    </submittedName>
</protein>
<sequence>MALPALVLAATCGVSAALRLDSDWTAEGVADQDREWPWNRRLRVDEATMQRYENGEKSAAASVLEAETVILTPPVLPSAWSSRLTFLKELGSGGH</sequence>
<keyword evidence="1" id="KW-0732">Signal</keyword>
<evidence type="ECO:0000313" key="3">
    <source>
        <dbReference type="Proteomes" id="UP000649617"/>
    </source>
</evidence>
<name>A0A812VF37_SYMPI</name>
<organism evidence="2 3">
    <name type="scientific">Symbiodinium pilosum</name>
    <name type="common">Dinoflagellate</name>
    <dbReference type="NCBI Taxonomy" id="2952"/>
    <lineage>
        <taxon>Eukaryota</taxon>
        <taxon>Sar</taxon>
        <taxon>Alveolata</taxon>
        <taxon>Dinophyceae</taxon>
        <taxon>Suessiales</taxon>
        <taxon>Symbiodiniaceae</taxon>
        <taxon>Symbiodinium</taxon>
    </lineage>
</organism>
<keyword evidence="3" id="KW-1185">Reference proteome</keyword>
<evidence type="ECO:0000256" key="1">
    <source>
        <dbReference type="SAM" id="SignalP"/>
    </source>
</evidence>
<reference evidence="2" key="1">
    <citation type="submission" date="2021-02" db="EMBL/GenBank/DDBJ databases">
        <authorList>
            <person name="Dougan E. K."/>
            <person name="Rhodes N."/>
            <person name="Thang M."/>
            <person name="Chan C."/>
        </authorList>
    </citation>
    <scope>NUCLEOTIDE SEQUENCE</scope>
</reference>
<feature type="chain" id="PRO_5032668221" evidence="1">
    <location>
        <begin position="18"/>
        <end position="95"/>
    </location>
</feature>
<accession>A0A812VF37</accession>
<gene>
    <name evidence="2" type="primary">ALDH3A2</name>
    <name evidence="2" type="ORF">SPIL2461_LOCUS16186</name>
</gene>
<comment type="caution">
    <text evidence="2">The sequence shown here is derived from an EMBL/GenBank/DDBJ whole genome shotgun (WGS) entry which is preliminary data.</text>
</comment>
<dbReference type="Proteomes" id="UP000649617">
    <property type="component" value="Unassembled WGS sequence"/>
</dbReference>